<evidence type="ECO:0008006" key="4">
    <source>
        <dbReference type="Google" id="ProtNLM"/>
    </source>
</evidence>
<evidence type="ECO:0000313" key="2">
    <source>
        <dbReference type="EMBL" id="KAG0269488.1"/>
    </source>
</evidence>
<accession>A0AAD4D7S6</accession>
<feature type="region of interest" description="Disordered" evidence="1">
    <location>
        <begin position="310"/>
        <end position="359"/>
    </location>
</feature>
<proteinExistence type="predicted"/>
<keyword evidence="3" id="KW-1185">Reference proteome</keyword>
<organism evidence="2 3">
    <name type="scientific">Linnemannia exigua</name>
    <dbReference type="NCBI Taxonomy" id="604196"/>
    <lineage>
        <taxon>Eukaryota</taxon>
        <taxon>Fungi</taxon>
        <taxon>Fungi incertae sedis</taxon>
        <taxon>Mucoromycota</taxon>
        <taxon>Mortierellomycotina</taxon>
        <taxon>Mortierellomycetes</taxon>
        <taxon>Mortierellales</taxon>
        <taxon>Mortierellaceae</taxon>
        <taxon>Linnemannia</taxon>
    </lineage>
</organism>
<dbReference type="AlphaFoldDB" id="A0AAD4D7S6"/>
<evidence type="ECO:0000313" key="3">
    <source>
        <dbReference type="Proteomes" id="UP001194580"/>
    </source>
</evidence>
<evidence type="ECO:0000256" key="1">
    <source>
        <dbReference type="SAM" id="MobiDB-lite"/>
    </source>
</evidence>
<dbReference type="InterPro" id="IPR029060">
    <property type="entry name" value="PIN-like_dom_sf"/>
</dbReference>
<dbReference type="Proteomes" id="UP001194580">
    <property type="component" value="Unassembled WGS sequence"/>
</dbReference>
<comment type="caution">
    <text evidence="2">The sequence shown here is derived from an EMBL/GenBank/DDBJ whole genome shotgun (WGS) entry which is preliminary data.</text>
</comment>
<sequence length="556" mass="62587">MAPGRVRIDVQGSIFPTIRHAYTHCSSQETAHKVVVARLRQLGTREKSVLYFDGKPAKEKEDTPQQMEKVHQDALKKADDNIDKEKWYVVLSTTEADVQIAADFQTGDIVVSADSDLAAHPRISLVWRPISHGRFLEYKLDEVLAALGGISRKHLTVLGIVSHNDYNKNIHGLGCEINFGIIKGLAEGEISGMVENYLADARVVLMNKSEINFEASINVFGCGKQTVLLRSEPAPDAFSVEKLKAKFNDVKENLTPKKKDDAEARLAVKSASTGVRVFRHKASQKFNQYRSIDQPPPLEKQPRHRFPLKSHKWAHHEPPKGMKQYKLKPWKRKTETSASVPISENSEEPKAPRRGPRLPAVDRMTEAELVKALAWEHPALNVKDATKDLVVAAKDIEVADETIKCLRDIVKEANRTERRCQQLLGAFIDKIRTDSPIPCDRIFLEHFCPPIPSKEPGGNNTPTVLPTINLNPDDDNDGKLDQSDKQVLFIACFMRYLYMDNFPRMVGVGVVVNNFFVRLKEMGLHQPLRGPGEIDVKPEFLLLSFFVQPMSNFPKS</sequence>
<name>A0AAD4D7S6_9FUNG</name>
<gene>
    <name evidence="2" type="ORF">BGZ95_002063</name>
</gene>
<reference evidence="2" key="1">
    <citation type="journal article" date="2020" name="Fungal Divers.">
        <title>Resolving the Mortierellaceae phylogeny through synthesis of multi-gene phylogenetics and phylogenomics.</title>
        <authorList>
            <person name="Vandepol N."/>
            <person name="Liber J."/>
            <person name="Desiro A."/>
            <person name="Na H."/>
            <person name="Kennedy M."/>
            <person name="Barry K."/>
            <person name="Grigoriev I.V."/>
            <person name="Miller A.N."/>
            <person name="O'Donnell K."/>
            <person name="Stajich J.E."/>
            <person name="Bonito G."/>
        </authorList>
    </citation>
    <scope>NUCLEOTIDE SEQUENCE</scope>
    <source>
        <strain evidence="2">NRRL 28262</strain>
    </source>
</reference>
<dbReference type="SUPFAM" id="SSF88723">
    <property type="entry name" value="PIN domain-like"/>
    <property type="match status" value="1"/>
</dbReference>
<dbReference type="EMBL" id="JAAAIL010001425">
    <property type="protein sequence ID" value="KAG0269488.1"/>
    <property type="molecule type" value="Genomic_DNA"/>
</dbReference>
<protein>
    <recommendedName>
        <fullName evidence="4">PIN domain-like protein</fullName>
    </recommendedName>
</protein>